<name>S3C9R9_OPHP1</name>
<evidence type="ECO:0000313" key="2">
    <source>
        <dbReference type="EMBL" id="EPE02968.1"/>
    </source>
</evidence>
<feature type="transmembrane region" description="Helical" evidence="1">
    <location>
        <begin position="81"/>
        <end position="99"/>
    </location>
</feature>
<dbReference type="EMBL" id="KE148172">
    <property type="protein sequence ID" value="EPE02968.1"/>
    <property type="molecule type" value="Genomic_DNA"/>
</dbReference>
<evidence type="ECO:0000313" key="3">
    <source>
        <dbReference type="Proteomes" id="UP000016923"/>
    </source>
</evidence>
<dbReference type="VEuPathDB" id="FungiDB:F503_08845"/>
<organism evidence="2 3">
    <name type="scientific">Ophiostoma piceae (strain UAMH 11346)</name>
    <name type="common">Sap stain fungus</name>
    <dbReference type="NCBI Taxonomy" id="1262450"/>
    <lineage>
        <taxon>Eukaryota</taxon>
        <taxon>Fungi</taxon>
        <taxon>Dikarya</taxon>
        <taxon>Ascomycota</taxon>
        <taxon>Pezizomycotina</taxon>
        <taxon>Sordariomycetes</taxon>
        <taxon>Sordariomycetidae</taxon>
        <taxon>Ophiostomatales</taxon>
        <taxon>Ophiostomataceae</taxon>
        <taxon>Ophiostoma</taxon>
    </lineage>
</organism>
<keyword evidence="1" id="KW-0812">Transmembrane</keyword>
<dbReference type="OMA" id="WFIRGIQ"/>
<protein>
    <recommendedName>
        <fullName evidence="4">MARVEL domain-containing protein</fullName>
    </recommendedName>
</protein>
<keyword evidence="1" id="KW-0472">Membrane</keyword>
<sequence length="282" mass="30026">MVSKANIGLKALQFALRLIIFLCAIVVLAIYAYFLATLKRHDLTIQTWVRAVEGLSGSAALYSLVGVVLLWCLAGHTMASAVALFLDVCFVVCFIYIAAANRAGAGSCSGDAIRTPFGTSAAATKTVTNTHGDVVKIISFRTSCKLETACLAVSIIAALFLVLAFVTEILLARNHRKEKKFGPGPNNNYTSGSGKRRLGLFGFKRSKAARADAAADPNALPLHAEPDHVRASYNTEATIVGAGAHDAGKAEQGRQYGNFEPVRYELPQQLSTAGANTTKTNF</sequence>
<evidence type="ECO:0008006" key="4">
    <source>
        <dbReference type="Google" id="ProtNLM"/>
    </source>
</evidence>
<dbReference type="AlphaFoldDB" id="S3C9R9"/>
<feature type="transmembrane region" description="Helical" evidence="1">
    <location>
        <begin position="12"/>
        <end position="34"/>
    </location>
</feature>
<dbReference type="HOGENOM" id="CLU_057540_1_0_1"/>
<accession>S3C9R9</accession>
<feature type="transmembrane region" description="Helical" evidence="1">
    <location>
        <begin position="151"/>
        <end position="171"/>
    </location>
</feature>
<proteinExistence type="predicted"/>
<gene>
    <name evidence="2" type="ORF">F503_08845</name>
</gene>
<keyword evidence="3" id="KW-1185">Reference proteome</keyword>
<dbReference type="OrthoDB" id="5342507at2759"/>
<keyword evidence="1" id="KW-1133">Transmembrane helix</keyword>
<dbReference type="Proteomes" id="UP000016923">
    <property type="component" value="Unassembled WGS sequence"/>
</dbReference>
<feature type="transmembrane region" description="Helical" evidence="1">
    <location>
        <begin position="54"/>
        <end position="74"/>
    </location>
</feature>
<evidence type="ECO:0000256" key="1">
    <source>
        <dbReference type="SAM" id="Phobius"/>
    </source>
</evidence>
<reference evidence="2 3" key="1">
    <citation type="journal article" date="2013" name="BMC Genomics">
        <title>The genome and transcriptome of the pine saprophyte Ophiostoma piceae, and a comparison with the bark beetle-associated pine pathogen Grosmannia clavigera.</title>
        <authorList>
            <person name="Haridas S."/>
            <person name="Wang Y."/>
            <person name="Lim L."/>
            <person name="Massoumi Alamouti S."/>
            <person name="Jackman S."/>
            <person name="Docking R."/>
            <person name="Robertson G."/>
            <person name="Birol I."/>
            <person name="Bohlmann J."/>
            <person name="Breuil C."/>
        </authorList>
    </citation>
    <scope>NUCLEOTIDE SEQUENCE [LARGE SCALE GENOMIC DNA]</scope>
    <source>
        <strain evidence="2 3">UAMH 11346</strain>
    </source>
</reference>
<dbReference type="eggNOG" id="ENOG502SP9C">
    <property type="taxonomic scope" value="Eukaryota"/>
</dbReference>